<dbReference type="SUPFAM" id="SSF116734">
    <property type="entry name" value="DNA methylase specificity domain"/>
    <property type="match status" value="1"/>
</dbReference>
<dbReference type="GO" id="GO:0009307">
    <property type="term" value="P:DNA restriction-modification system"/>
    <property type="evidence" value="ECO:0007669"/>
    <property type="project" value="UniProtKB-KW"/>
</dbReference>
<gene>
    <name evidence="4" type="ORF">Ppb6_03370</name>
</gene>
<accession>A0A1C0U0K6</accession>
<dbReference type="AlphaFoldDB" id="A0A1C0U0K6"/>
<dbReference type="PANTHER" id="PTHR30408:SF13">
    <property type="entry name" value="TYPE I RESTRICTION ENZYME HINDI SPECIFICITY SUBUNIT"/>
    <property type="match status" value="1"/>
</dbReference>
<evidence type="ECO:0000313" key="5">
    <source>
        <dbReference type="Proteomes" id="UP000093476"/>
    </source>
</evidence>
<evidence type="ECO:0000256" key="2">
    <source>
        <dbReference type="ARBA" id="ARBA00023125"/>
    </source>
</evidence>
<comment type="caution">
    <text evidence="4">The sequence shown here is derived from an EMBL/GenBank/DDBJ whole genome shotgun (WGS) entry which is preliminary data.</text>
</comment>
<keyword evidence="1" id="KW-0680">Restriction system</keyword>
<evidence type="ECO:0000256" key="1">
    <source>
        <dbReference type="ARBA" id="ARBA00022747"/>
    </source>
</evidence>
<dbReference type="EMBL" id="LOMY01000134">
    <property type="protein sequence ID" value="OCQ51453.1"/>
    <property type="molecule type" value="Genomic_DNA"/>
</dbReference>
<evidence type="ECO:0000256" key="3">
    <source>
        <dbReference type="SAM" id="Coils"/>
    </source>
</evidence>
<dbReference type="InterPro" id="IPR044946">
    <property type="entry name" value="Restrct_endonuc_typeI_TRD_sf"/>
</dbReference>
<dbReference type="InterPro" id="IPR052021">
    <property type="entry name" value="Type-I_RS_S_subunit"/>
</dbReference>
<evidence type="ECO:0000313" key="4">
    <source>
        <dbReference type="EMBL" id="OCQ51453.1"/>
    </source>
</evidence>
<keyword evidence="3" id="KW-0175">Coiled coil</keyword>
<organism evidence="4 5">
    <name type="scientific">Photorhabdus australis subsp. thailandensis</name>
    <dbReference type="NCBI Taxonomy" id="2805096"/>
    <lineage>
        <taxon>Bacteria</taxon>
        <taxon>Pseudomonadati</taxon>
        <taxon>Pseudomonadota</taxon>
        <taxon>Gammaproteobacteria</taxon>
        <taxon>Enterobacterales</taxon>
        <taxon>Morganellaceae</taxon>
        <taxon>Photorhabdus</taxon>
    </lineage>
</organism>
<dbReference type="GO" id="GO:0003677">
    <property type="term" value="F:DNA binding"/>
    <property type="evidence" value="ECO:0007669"/>
    <property type="project" value="UniProtKB-KW"/>
</dbReference>
<feature type="coiled-coil region" evidence="3">
    <location>
        <begin position="79"/>
        <end position="106"/>
    </location>
</feature>
<dbReference type="PATRIC" id="fig|286156.4.peg.3853"/>
<dbReference type="Proteomes" id="UP000093476">
    <property type="component" value="Unassembled WGS sequence"/>
</dbReference>
<sequence>MPLEFHDQIASTGFSIIRAHKDINPFYLQYALRLPSTLEQFRKWSTGSSYPAILDEDVAKTLIPVPVRSEQDRIATLIIKALDERRKEIQKANENWENTLNEITNYLSINNISKKEAEESLDKNDNIKKHPTVTDELELLLNTLPPLTIDNESGRRKQKINNKYTPWIHIISATSLIRK</sequence>
<evidence type="ECO:0008006" key="6">
    <source>
        <dbReference type="Google" id="ProtNLM"/>
    </source>
</evidence>
<reference evidence="4 5" key="1">
    <citation type="submission" date="2015-12" db="EMBL/GenBank/DDBJ databases">
        <title>Genome comparisons provide insights into the role of secondary metabolites in the pathogenic phase of the Photorhabdus life cycle.</title>
        <authorList>
            <person name="Tobias N.J."/>
            <person name="Mishra B."/>
            <person name="Gupta D.K."/>
            <person name="Thines M."/>
            <person name="Stinear T.P."/>
            <person name="Bode H.B."/>
        </authorList>
    </citation>
    <scope>NUCLEOTIDE SEQUENCE [LARGE SCALE GENOMIC DNA]</scope>
    <source>
        <strain evidence="4 5">PB68.1</strain>
    </source>
</reference>
<dbReference type="STRING" id="286156.Ppb6_03370"/>
<dbReference type="Gene3D" id="3.90.220.20">
    <property type="entry name" value="DNA methylase specificity domains"/>
    <property type="match status" value="1"/>
</dbReference>
<protein>
    <recommendedName>
        <fullName evidence="6">Type I restriction modification DNA specificity domain protein</fullName>
    </recommendedName>
</protein>
<proteinExistence type="predicted"/>
<dbReference type="PANTHER" id="PTHR30408">
    <property type="entry name" value="TYPE-1 RESTRICTION ENZYME ECOKI SPECIFICITY PROTEIN"/>
    <property type="match status" value="1"/>
</dbReference>
<keyword evidence="2" id="KW-0238">DNA-binding</keyword>
<keyword evidence="5" id="KW-1185">Reference proteome</keyword>
<name>A0A1C0U0K6_9GAMM</name>